<evidence type="ECO:0000313" key="8">
    <source>
        <dbReference type="EMBL" id="RAK57398.1"/>
    </source>
</evidence>
<dbReference type="RefSeq" id="WP_111513850.1">
    <property type="nucleotide sequence ID" value="NZ_QFYR01000001.1"/>
</dbReference>
<keyword evidence="4 5" id="KW-0804">Transcription</keyword>
<dbReference type="InterPro" id="IPR036390">
    <property type="entry name" value="WH_DNA-bd_sf"/>
</dbReference>
<organism evidence="8 9">
    <name type="scientific">Phenylobacterium deserti</name>
    <dbReference type="NCBI Taxonomy" id="1914756"/>
    <lineage>
        <taxon>Bacteria</taxon>
        <taxon>Pseudomonadati</taxon>
        <taxon>Pseudomonadota</taxon>
        <taxon>Alphaproteobacteria</taxon>
        <taxon>Caulobacterales</taxon>
        <taxon>Caulobacteraceae</taxon>
        <taxon>Phenylobacterium</taxon>
    </lineage>
</organism>
<evidence type="ECO:0000256" key="2">
    <source>
        <dbReference type="ARBA" id="ARBA00023015"/>
    </source>
</evidence>
<dbReference type="AlphaFoldDB" id="A0A328AX15"/>
<keyword evidence="9" id="KW-1185">Reference proteome</keyword>
<evidence type="ECO:0000256" key="5">
    <source>
        <dbReference type="HAMAP-Rule" id="MF_00081"/>
    </source>
</evidence>
<dbReference type="OrthoDB" id="9783139at2"/>
<keyword evidence="3 5" id="KW-0346">Stress response</keyword>
<dbReference type="GO" id="GO:0003677">
    <property type="term" value="F:DNA binding"/>
    <property type="evidence" value="ECO:0007669"/>
    <property type="project" value="InterPro"/>
</dbReference>
<dbReference type="Gene3D" id="3.30.450.40">
    <property type="match status" value="1"/>
</dbReference>
<dbReference type="Gene3D" id="3.30.390.60">
    <property type="entry name" value="Heat-inducible transcription repressor hrca homolog, domain 3"/>
    <property type="match status" value="1"/>
</dbReference>
<keyword evidence="2 5" id="KW-0805">Transcription regulation</keyword>
<dbReference type="InterPro" id="IPR002571">
    <property type="entry name" value="HrcA"/>
</dbReference>
<evidence type="ECO:0000256" key="4">
    <source>
        <dbReference type="ARBA" id="ARBA00023163"/>
    </source>
</evidence>
<dbReference type="InterPro" id="IPR036388">
    <property type="entry name" value="WH-like_DNA-bd_sf"/>
</dbReference>
<comment type="function">
    <text evidence="5">Negative regulator of class I heat shock genes (grpE-dnaK-dnaJ and groELS operons). Prevents heat-shock induction of these operons.</text>
</comment>
<accession>A0A328AX15</accession>
<dbReference type="SUPFAM" id="SSF55781">
    <property type="entry name" value="GAF domain-like"/>
    <property type="match status" value="1"/>
</dbReference>
<keyword evidence="1 5" id="KW-0678">Repressor</keyword>
<evidence type="ECO:0000256" key="3">
    <source>
        <dbReference type="ARBA" id="ARBA00023016"/>
    </source>
</evidence>
<dbReference type="Proteomes" id="UP000249725">
    <property type="component" value="Unassembled WGS sequence"/>
</dbReference>
<feature type="region of interest" description="Disordered" evidence="6">
    <location>
        <begin position="1"/>
        <end position="21"/>
    </location>
</feature>
<proteinExistence type="inferred from homology"/>
<dbReference type="Gene3D" id="1.10.10.10">
    <property type="entry name" value="Winged helix-like DNA-binding domain superfamily/Winged helix DNA-binding domain"/>
    <property type="match status" value="1"/>
</dbReference>
<dbReference type="EMBL" id="QFYR01000001">
    <property type="protein sequence ID" value="RAK57398.1"/>
    <property type="molecule type" value="Genomic_DNA"/>
</dbReference>
<dbReference type="PIRSF" id="PIRSF005485">
    <property type="entry name" value="HrcA"/>
    <property type="match status" value="1"/>
</dbReference>
<dbReference type="Pfam" id="PF01628">
    <property type="entry name" value="HrcA"/>
    <property type="match status" value="1"/>
</dbReference>
<dbReference type="SUPFAM" id="SSF46785">
    <property type="entry name" value="Winged helix' DNA-binding domain"/>
    <property type="match status" value="1"/>
</dbReference>
<feature type="domain" description="Heat-inducible transcription repressor HrcA C-terminal" evidence="7">
    <location>
        <begin position="132"/>
        <end position="355"/>
    </location>
</feature>
<evidence type="ECO:0000256" key="1">
    <source>
        <dbReference type="ARBA" id="ARBA00022491"/>
    </source>
</evidence>
<evidence type="ECO:0000313" key="9">
    <source>
        <dbReference type="Proteomes" id="UP000249725"/>
    </source>
</evidence>
<protein>
    <recommendedName>
        <fullName evidence="5">Heat-inducible transcription repressor HrcA</fullName>
    </recommendedName>
</protein>
<comment type="caution">
    <text evidence="8">The sequence shown here is derived from an EMBL/GenBank/DDBJ whole genome shotgun (WGS) entry which is preliminary data.</text>
</comment>
<dbReference type="PANTHER" id="PTHR34824">
    <property type="entry name" value="HEAT-INDUCIBLE TRANSCRIPTION REPRESSOR HRCA"/>
    <property type="match status" value="1"/>
</dbReference>
<dbReference type="PANTHER" id="PTHR34824:SF1">
    <property type="entry name" value="HEAT-INDUCIBLE TRANSCRIPTION REPRESSOR HRCA"/>
    <property type="match status" value="1"/>
</dbReference>
<dbReference type="InterPro" id="IPR021153">
    <property type="entry name" value="HrcA_C"/>
</dbReference>
<dbReference type="NCBIfam" id="TIGR00331">
    <property type="entry name" value="hrcA"/>
    <property type="match status" value="1"/>
</dbReference>
<dbReference type="InterPro" id="IPR029016">
    <property type="entry name" value="GAF-like_dom_sf"/>
</dbReference>
<feature type="compositionally biased region" description="Polar residues" evidence="6">
    <location>
        <begin position="1"/>
        <end position="12"/>
    </location>
</feature>
<comment type="similarity">
    <text evidence="5">Belongs to the HrcA family.</text>
</comment>
<dbReference type="InterPro" id="IPR023120">
    <property type="entry name" value="WHTH_transcript_rep_HrcA_IDD"/>
</dbReference>
<sequence length="371" mass="39879">MGAHKSVSQAPTSREHVSSPFFARGPSLAELDERARDIFRRIVESYLETGEPVGSRTLSKTGLTLSPASIRNTMQDLTHLGLLGAPHVSAGRLPTHAGLRLFVDGLLEVGDVGEDERRTIEARLRAHGRNYEDALNEATAILSGLAGGAGVVVTPVRDAGVKHVEFVSLDAERTLAIMVFDDGTVENRLIRLPPGVTPSALQEASNFLNARLRGRPLAEARAALTAELERARSELNQTAARLVEDGMAAWSGGDGDERALIVRGRANLLEDAQALADLERVRSLFDDLEQKEQLIQLLDGVREGEGVRIFIGAETRLFSLSGSAVIAAPYMTGSQRVLGAIGVIGPARLNYARVIPLVDYTARVLGQVMNT</sequence>
<dbReference type="HAMAP" id="MF_00081">
    <property type="entry name" value="HrcA"/>
    <property type="match status" value="1"/>
</dbReference>
<dbReference type="GO" id="GO:0045892">
    <property type="term" value="P:negative regulation of DNA-templated transcription"/>
    <property type="evidence" value="ECO:0007669"/>
    <property type="project" value="UniProtKB-UniRule"/>
</dbReference>
<gene>
    <name evidence="5 8" type="primary">hrcA</name>
    <name evidence="8" type="ORF">DJ018_05515</name>
</gene>
<evidence type="ECO:0000259" key="7">
    <source>
        <dbReference type="Pfam" id="PF01628"/>
    </source>
</evidence>
<name>A0A328AX15_9CAUL</name>
<evidence type="ECO:0000256" key="6">
    <source>
        <dbReference type="SAM" id="MobiDB-lite"/>
    </source>
</evidence>
<reference evidence="9" key="1">
    <citation type="submission" date="2018-05" db="EMBL/GenBank/DDBJ databases">
        <authorList>
            <person name="Li X."/>
        </authorList>
    </citation>
    <scope>NUCLEOTIDE SEQUENCE [LARGE SCALE GENOMIC DNA]</scope>
    <source>
        <strain evidence="9">YIM 73061</strain>
    </source>
</reference>